<evidence type="ECO:0000256" key="9">
    <source>
        <dbReference type="ARBA" id="ARBA00022967"/>
    </source>
</evidence>
<keyword evidence="9 13" id="KW-1278">Translocase</keyword>
<evidence type="ECO:0000259" key="16">
    <source>
        <dbReference type="Pfam" id="PF12409"/>
    </source>
</evidence>
<dbReference type="Proteomes" id="UP001152888">
    <property type="component" value="Unassembled WGS sequence"/>
</dbReference>
<evidence type="ECO:0000256" key="8">
    <source>
        <dbReference type="ARBA" id="ARBA00022842"/>
    </source>
</evidence>
<dbReference type="GO" id="GO:0016020">
    <property type="term" value="C:membrane"/>
    <property type="evidence" value="ECO:0007669"/>
    <property type="project" value="UniProtKB-SubCell"/>
</dbReference>
<evidence type="ECO:0000256" key="13">
    <source>
        <dbReference type="RuleBase" id="RU362082"/>
    </source>
</evidence>
<dbReference type="PANTHER" id="PTHR45630">
    <property type="entry name" value="CATION-TRANSPORTING ATPASE-RELATED"/>
    <property type="match status" value="1"/>
</dbReference>
<dbReference type="InterPro" id="IPR006544">
    <property type="entry name" value="P-type_TPase_V"/>
</dbReference>
<dbReference type="SFLD" id="SFLDF00027">
    <property type="entry name" value="p-type_atpase"/>
    <property type="match status" value="1"/>
</dbReference>
<dbReference type="FunFam" id="1.20.1110.10:FF:000034">
    <property type="entry name" value="Cation-transporting ATPase"/>
    <property type="match status" value="1"/>
</dbReference>
<evidence type="ECO:0000259" key="15">
    <source>
        <dbReference type="Pfam" id="PF00690"/>
    </source>
</evidence>
<dbReference type="GO" id="GO:0006874">
    <property type="term" value="P:intracellular calcium ion homeostasis"/>
    <property type="evidence" value="ECO:0007669"/>
    <property type="project" value="TreeGrafter"/>
</dbReference>
<dbReference type="InterPro" id="IPR008250">
    <property type="entry name" value="ATPase_P-typ_transduc_dom_A_sf"/>
</dbReference>
<feature type="transmembrane region" description="Helical" evidence="13">
    <location>
        <begin position="441"/>
        <end position="458"/>
    </location>
</feature>
<dbReference type="FunFam" id="3.40.50.1000:FF:000045">
    <property type="entry name" value="Cation-transporting ATPase"/>
    <property type="match status" value="1"/>
</dbReference>
<keyword evidence="7 13" id="KW-0067">ATP-binding</keyword>
<dbReference type="InterPro" id="IPR059000">
    <property type="entry name" value="ATPase_P-type_domA"/>
</dbReference>
<comment type="similarity">
    <text evidence="2 13">Belongs to the cation transport ATPase (P-type) (TC 3.A.3) family. Type V subfamily.</text>
</comment>
<dbReference type="InterPro" id="IPR047819">
    <property type="entry name" value="P5A-ATPase_N"/>
</dbReference>
<feature type="transmembrane region" description="Helical" evidence="13">
    <location>
        <begin position="1164"/>
        <end position="1187"/>
    </location>
</feature>
<feature type="transmembrane region" description="Helical" evidence="13">
    <location>
        <begin position="979"/>
        <end position="997"/>
    </location>
</feature>
<dbReference type="OrthoDB" id="48943at2759"/>
<dbReference type="InterPro" id="IPR004014">
    <property type="entry name" value="ATPase_P-typ_cation-transptr_N"/>
</dbReference>
<dbReference type="InterPro" id="IPR023299">
    <property type="entry name" value="ATPase_P-typ_cyto_dom_N"/>
</dbReference>
<dbReference type="InterPro" id="IPR023298">
    <property type="entry name" value="ATPase_P-typ_TM_dom_sf"/>
</dbReference>
<evidence type="ECO:0000259" key="14">
    <source>
        <dbReference type="Pfam" id="PF00122"/>
    </source>
</evidence>
<comment type="caution">
    <text evidence="17">The sequence shown here is derived from an EMBL/GenBank/DDBJ whole genome shotgun (WGS) entry which is preliminary data.</text>
</comment>
<evidence type="ECO:0000313" key="18">
    <source>
        <dbReference type="Proteomes" id="UP001152888"/>
    </source>
</evidence>
<feature type="domain" description="P-type ATPase A" evidence="14">
    <location>
        <begin position="314"/>
        <end position="424"/>
    </location>
</feature>
<organism evidence="17 18">
    <name type="scientific">Acanthoscelides obtectus</name>
    <name type="common">Bean weevil</name>
    <name type="synonym">Bruchus obtectus</name>
    <dbReference type="NCBI Taxonomy" id="200917"/>
    <lineage>
        <taxon>Eukaryota</taxon>
        <taxon>Metazoa</taxon>
        <taxon>Ecdysozoa</taxon>
        <taxon>Arthropoda</taxon>
        <taxon>Hexapoda</taxon>
        <taxon>Insecta</taxon>
        <taxon>Pterygota</taxon>
        <taxon>Neoptera</taxon>
        <taxon>Endopterygota</taxon>
        <taxon>Coleoptera</taxon>
        <taxon>Polyphaga</taxon>
        <taxon>Cucujiformia</taxon>
        <taxon>Chrysomeloidea</taxon>
        <taxon>Chrysomelidae</taxon>
        <taxon>Bruchinae</taxon>
        <taxon>Bruchini</taxon>
        <taxon>Acanthoscelides</taxon>
    </lineage>
</organism>
<dbReference type="GO" id="GO:0019829">
    <property type="term" value="F:ATPase-coupled monoatomic cation transmembrane transporter activity"/>
    <property type="evidence" value="ECO:0007669"/>
    <property type="project" value="UniProtKB-UniRule"/>
</dbReference>
<dbReference type="InterPro" id="IPR047821">
    <property type="entry name" value="P5B-type_ATPase"/>
</dbReference>
<feature type="transmembrane region" description="Helical" evidence="13">
    <location>
        <begin position="1125"/>
        <end position="1144"/>
    </location>
</feature>
<dbReference type="Pfam" id="PF00690">
    <property type="entry name" value="Cation_ATPase_N"/>
    <property type="match status" value="1"/>
</dbReference>
<feature type="transmembrane region" description="Helical" evidence="13">
    <location>
        <begin position="1009"/>
        <end position="1025"/>
    </location>
</feature>
<sequence length="1375" mass="155071">MDTKNIFSKLFSNKQRTDFKTEEQNEGLLKGPHKLDEFTMVLNRGHDDEMKLCCFRRSTSKTVLTYLFFVLTAGALRLLFHWIPHLYLLATCERCKVEQAEKVLITEVYDGKHKIYHVKDLKNLTLESVAKIQKEEISVQVTSDAPSALSVHFEKGEFRELERILLFNCKKVTYIWSVDKQEFVKLSGLDKGVSSDVLHDSIRGLSYTEQFMRLLVYGPNRITIKEQSILTLLFLEVLNPFYIFQIFSFILWFADNYYYYALTLMIMAAFGITMTVTQTRKNQRNLKSTCHSSDVCTVRRRLSDGPLDETGEKDRYETISTELLVPGDILEIPSHGCTMLCDALLLTGNCILNESMLTGESVPVTKTAFPNIPNIVYDPKEHARHTLFSGTKVIQTRYFGDEKVLAVVVRTGFSTAKGSLVRSILYPPPVDFRFEKDSYKFVAVLGLVAFTGFLYTLITKLMRGVEVGELVIEALDLITITVPPALPAAMTIGRFYAQSRLQKNQIYCISPRTINVSGSINCVCFDKTGTLTEDGLDLLCVVPIENKRFKQSVNNVESMPYDTLLYGLVSCHSLTVIDKQIVGDPLDMKMFESTKWVMEEYEVADNSKFNMIFPTVFKPPKSSASKPQDLDFDDLQIGTLREFPFSSSLQRMGVIVRRLNGTHFEYYCKGSPEMILNFVKKESVPDDFGDVLESYTQEGYRVIAIAHKVLKMSYAKVQKVQRDVIEKDLDLLGLIVLENRLKPDTTPCIQSLNDANIRVIMVTGDNILTALSVAKDCDIITPGQSVITVNCDLDGTDPPHIYYTLASMKNKAAVTSSIPNDVSMMTNSVSAVSLETVESQLQTTTANSCAPVLKADANRPAMLYNNYRFAMTGKVWAVIKEFYPELLPRICSRGSVFARMAPDQKQQLIQELQSLGYYVAMCGDGANDCGALRAAHTGISLSEAESSVASPFTSKNPNITCVPNVIREGRAALVTSFGIFKYMAAYSICQFFSVIMLYGYESNLTDIEFLYIDLAIISVIAFFFGRTESYPGKLVKETPLTSLISASPILSLFLQIMLVILFQVVAFEHLKSEPWYVPFNYTMFKEDEVACVENYTIFTISSFQYIILAVVLSKGYPYRKSIFSNYGFIISIILITSFSIYLVLDPVEPLARTFQLVLPEDFTFRLYLLVYAMVNFLASLFVEELLIEKIVFKQLRFKFHNVKKSKKKYLAVEAELNKDTKWPVLTSDFRSAASPLSPQPTCTAEIVIEKEKFDRNHVLNKLYENTNGNGTAVSQSPQKVQNEHFSNEDLLFSSLPSEQVTSPSDTFKSLSNNFDLASSNVNIPELPYDAGSPVKVVSDVERNDDVSHFNSFGTSPVRQLDVVIPLEMNNLDTNR</sequence>
<dbReference type="Pfam" id="PF13246">
    <property type="entry name" value="Cation_ATPase"/>
    <property type="match status" value="1"/>
</dbReference>
<dbReference type="InterPro" id="IPR044492">
    <property type="entry name" value="P_typ_ATPase_HD_dom"/>
</dbReference>
<dbReference type="NCBIfam" id="TIGR01494">
    <property type="entry name" value="ATPase_P-type"/>
    <property type="match status" value="3"/>
</dbReference>
<evidence type="ECO:0000256" key="2">
    <source>
        <dbReference type="ARBA" id="ARBA00006000"/>
    </source>
</evidence>
<dbReference type="InterPro" id="IPR023214">
    <property type="entry name" value="HAD_sf"/>
</dbReference>
<dbReference type="Pfam" id="PF12409">
    <property type="entry name" value="P5-ATPase"/>
    <property type="match status" value="1"/>
</dbReference>
<feature type="transmembrane region" description="Helical" evidence="13">
    <location>
        <begin position="229"/>
        <end position="251"/>
    </location>
</feature>
<proteinExistence type="inferred from homology"/>
<dbReference type="Pfam" id="PF00122">
    <property type="entry name" value="E1-E2_ATPase"/>
    <property type="match status" value="1"/>
</dbReference>
<dbReference type="GO" id="GO:0015203">
    <property type="term" value="F:polyamine transmembrane transporter activity"/>
    <property type="evidence" value="ECO:0007669"/>
    <property type="project" value="TreeGrafter"/>
</dbReference>
<dbReference type="InterPro" id="IPR018303">
    <property type="entry name" value="ATPase_P-typ_P_site"/>
</dbReference>
<dbReference type="Gene3D" id="3.40.50.1000">
    <property type="entry name" value="HAD superfamily/HAD-like"/>
    <property type="match status" value="1"/>
</dbReference>
<dbReference type="SUPFAM" id="SSF81665">
    <property type="entry name" value="Calcium ATPase, transmembrane domain M"/>
    <property type="match status" value="1"/>
</dbReference>
<dbReference type="SFLD" id="SFLDG00002">
    <property type="entry name" value="C1.7:_P-type_atpase_like"/>
    <property type="match status" value="1"/>
</dbReference>
<feature type="domain" description="P5B-type ATPase N-terminal" evidence="16">
    <location>
        <begin position="47"/>
        <end position="177"/>
    </location>
</feature>
<evidence type="ECO:0000256" key="7">
    <source>
        <dbReference type="ARBA" id="ARBA00022840"/>
    </source>
</evidence>
<keyword evidence="10 13" id="KW-1133">Transmembrane helix</keyword>
<protein>
    <recommendedName>
        <fullName evidence="13">Cation-transporting ATPase</fullName>
        <ecNumber evidence="13">7.2.2.-</ecNumber>
    </recommendedName>
</protein>
<dbReference type="NCBIfam" id="TIGR01657">
    <property type="entry name" value="P-ATPase-V"/>
    <property type="match status" value="1"/>
</dbReference>
<evidence type="ECO:0000256" key="11">
    <source>
        <dbReference type="ARBA" id="ARBA00023136"/>
    </source>
</evidence>
<keyword evidence="18" id="KW-1185">Reference proteome</keyword>
<accession>A0A9P0MAK3</accession>
<evidence type="ECO:0000256" key="12">
    <source>
        <dbReference type="ARBA" id="ARBA00049360"/>
    </source>
</evidence>
<dbReference type="SUPFAM" id="SSF81660">
    <property type="entry name" value="Metal cation-transporting ATPase, ATP-binding domain N"/>
    <property type="match status" value="1"/>
</dbReference>
<dbReference type="GO" id="GO:0005524">
    <property type="term" value="F:ATP binding"/>
    <property type="evidence" value="ECO:0007669"/>
    <property type="project" value="UniProtKB-UniRule"/>
</dbReference>
<comment type="subcellular location">
    <subcellularLocation>
        <location evidence="1 13">Membrane</location>
        <topology evidence="1 13">Multi-pass membrane protein</topology>
    </subcellularLocation>
</comment>
<keyword evidence="6 13" id="KW-0547">Nucleotide-binding</keyword>
<evidence type="ECO:0000313" key="17">
    <source>
        <dbReference type="EMBL" id="CAH2008118.1"/>
    </source>
</evidence>
<feature type="domain" description="Cation-transporting P-type ATPase N-terminal" evidence="15">
    <location>
        <begin position="198"/>
        <end position="252"/>
    </location>
</feature>
<dbReference type="EC" id="7.2.2.-" evidence="13"/>
<dbReference type="GO" id="GO:0015662">
    <property type="term" value="F:P-type ion transporter activity"/>
    <property type="evidence" value="ECO:0007669"/>
    <property type="project" value="InterPro"/>
</dbReference>
<feature type="transmembrane region" description="Helical" evidence="13">
    <location>
        <begin position="1095"/>
        <end position="1113"/>
    </location>
</feature>
<dbReference type="Gene3D" id="3.40.1110.10">
    <property type="entry name" value="Calcium-transporting ATPase, cytoplasmic domain N"/>
    <property type="match status" value="1"/>
</dbReference>
<feature type="transmembrane region" description="Helical" evidence="13">
    <location>
        <begin position="1046"/>
        <end position="1067"/>
    </location>
</feature>
<dbReference type="SUPFAM" id="SSF56784">
    <property type="entry name" value="HAD-like"/>
    <property type="match status" value="1"/>
</dbReference>
<keyword evidence="3" id="KW-0597">Phosphoprotein</keyword>
<dbReference type="PRINTS" id="PR00119">
    <property type="entry name" value="CATATPASE"/>
</dbReference>
<dbReference type="CDD" id="cd07542">
    <property type="entry name" value="P-type_ATPase_cation"/>
    <property type="match status" value="1"/>
</dbReference>
<dbReference type="SFLD" id="SFLDS00003">
    <property type="entry name" value="Haloacid_Dehalogenase"/>
    <property type="match status" value="1"/>
</dbReference>
<keyword evidence="8 13" id="KW-0460">Magnesium</keyword>
<dbReference type="Gene3D" id="1.20.1110.10">
    <property type="entry name" value="Calcium-transporting ATPase, transmembrane domain"/>
    <property type="match status" value="1"/>
</dbReference>
<evidence type="ECO:0000256" key="3">
    <source>
        <dbReference type="ARBA" id="ARBA00022553"/>
    </source>
</evidence>
<reference evidence="17" key="1">
    <citation type="submission" date="2022-03" db="EMBL/GenBank/DDBJ databases">
        <authorList>
            <person name="Sayadi A."/>
        </authorList>
    </citation>
    <scope>NUCLEOTIDE SEQUENCE</scope>
</reference>
<evidence type="ECO:0000256" key="4">
    <source>
        <dbReference type="ARBA" id="ARBA00022692"/>
    </source>
</evidence>
<evidence type="ECO:0000256" key="10">
    <source>
        <dbReference type="ARBA" id="ARBA00022989"/>
    </source>
</evidence>
<comment type="catalytic activity">
    <reaction evidence="12 13">
        <text>ATP + H2O = ADP + phosphate + H(+)</text>
        <dbReference type="Rhea" id="RHEA:13065"/>
        <dbReference type="ChEBI" id="CHEBI:15377"/>
        <dbReference type="ChEBI" id="CHEBI:15378"/>
        <dbReference type="ChEBI" id="CHEBI:30616"/>
        <dbReference type="ChEBI" id="CHEBI:43474"/>
        <dbReference type="ChEBI" id="CHEBI:456216"/>
    </reaction>
</comment>
<feature type="transmembrane region" description="Helical" evidence="13">
    <location>
        <begin position="257"/>
        <end position="277"/>
    </location>
</feature>
<keyword evidence="11 13" id="KW-0472">Membrane</keyword>
<dbReference type="Gene3D" id="2.70.150.10">
    <property type="entry name" value="Calcium-transporting ATPase, cytoplasmic transduction domain A"/>
    <property type="match status" value="1"/>
</dbReference>
<gene>
    <name evidence="17" type="ORF">ACAOBT_LOCUS30025</name>
</gene>
<keyword evidence="5 13" id="KW-0479">Metal-binding</keyword>
<evidence type="ECO:0000256" key="5">
    <source>
        <dbReference type="ARBA" id="ARBA00022723"/>
    </source>
</evidence>
<dbReference type="InterPro" id="IPR036412">
    <property type="entry name" value="HAD-like_sf"/>
</dbReference>
<evidence type="ECO:0000256" key="1">
    <source>
        <dbReference type="ARBA" id="ARBA00004141"/>
    </source>
</evidence>
<dbReference type="SUPFAM" id="SSF81653">
    <property type="entry name" value="Calcium ATPase, transduction domain A"/>
    <property type="match status" value="1"/>
</dbReference>
<feature type="transmembrane region" description="Helical" evidence="13">
    <location>
        <begin position="63"/>
        <end position="80"/>
    </location>
</feature>
<dbReference type="PANTHER" id="PTHR45630:SF8">
    <property type="entry name" value="CATION-TRANSPORTING ATPASE"/>
    <property type="match status" value="1"/>
</dbReference>
<keyword evidence="4 13" id="KW-0812">Transmembrane</keyword>
<evidence type="ECO:0000256" key="6">
    <source>
        <dbReference type="ARBA" id="ARBA00022741"/>
    </source>
</evidence>
<dbReference type="FunFam" id="3.40.1110.10:FF:000026">
    <property type="entry name" value="Cation-transporting ATPase"/>
    <property type="match status" value="1"/>
</dbReference>
<dbReference type="EMBL" id="CAKOFQ010007784">
    <property type="protein sequence ID" value="CAH2008118.1"/>
    <property type="molecule type" value="Genomic_DNA"/>
</dbReference>
<dbReference type="PROSITE" id="PS00154">
    <property type="entry name" value="ATPASE_E1_E2"/>
    <property type="match status" value="1"/>
</dbReference>
<dbReference type="GO" id="GO:0016887">
    <property type="term" value="F:ATP hydrolysis activity"/>
    <property type="evidence" value="ECO:0007669"/>
    <property type="project" value="InterPro"/>
</dbReference>
<dbReference type="InterPro" id="IPR001757">
    <property type="entry name" value="P_typ_ATPase"/>
</dbReference>
<name>A0A9P0MAK3_ACAOB</name>
<dbReference type="GO" id="GO:0046872">
    <property type="term" value="F:metal ion binding"/>
    <property type="evidence" value="ECO:0007669"/>
    <property type="project" value="UniProtKB-UniRule"/>
</dbReference>